<dbReference type="InterPro" id="IPR002656">
    <property type="entry name" value="Acyl_transf_3_dom"/>
</dbReference>
<feature type="domain" description="Acyltransferase 3" evidence="2">
    <location>
        <begin position="81"/>
        <end position="436"/>
    </location>
</feature>
<feature type="transmembrane region" description="Helical" evidence="1">
    <location>
        <begin position="282"/>
        <end position="309"/>
    </location>
</feature>
<feature type="transmembrane region" description="Helical" evidence="1">
    <location>
        <begin position="376"/>
        <end position="395"/>
    </location>
</feature>
<keyword evidence="1" id="KW-0812">Transmembrane</keyword>
<feature type="transmembrane region" description="Helical" evidence="1">
    <location>
        <begin position="134"/>
        <end position="154"/>
    </location>
</feature>
<evidence type="ECO:0000313" key="4">
    <source>
        <dbReference type="Proteomes" id="UP001446871"/>
    </source>
</evidence>
<comment type="caution">
    <text evidence="3">The sequence shown here is derived from an EMBL/GenBank/DDBJ whole genome shotgun (WGS) entry which is preliminary data.</text>
</comment>
<accession>A0ABR1TH36</accession>
<keyword evidence="4" id="KW-1185">Reference proteome</keyword>
<keyword evidence="1" id="KW-0472">Membrane</keyword>
<dbReference type="PANTHER" id="PTHR23028:SF125">
    <property type="entry name" value="ACYLTRANSFERASE"/>
    <property type="match status" value="1"/>
</dbReference>
<feature type="transmembrane region" description="Helical" evidence="1">
    <location>
        <begin position="184"/>
        <end position="207"/>
    </location>
</feature>
<dbReference type="Pfam" id="PF01757">
    <property type="entry name" value="Acyl_transf_3"/>
    <property type="match status" value="1"/>
</dbReference>
<dbReference type="InterPro" id="IPR050879">
    <property type="entry name" value="Acyltransferase_3"/>
</dbReference>
<evidence type="ECO:0000256" key="1">
    <source>
        <dbReference type="SAM" id="Phobius"/>
    </source>
</evidence>
<feature type="transmembrane region" description="Helical" evidence="1">
    <location>
        <begin position="329"/>
        <end position="347"/>
    </location>
</feature>
<protein>
    <recommendedName>
        <fullName evidence="2">Acyltransferase 3 domain-containing protein</fullName>
    </recommendedName>
</protein>
<dbReference type="EMBL" id="JAQQWM010000009">
    <property type="protein sequence ID" value="KAK8045939.1"/>
    <property type="molecule type" value="Genomic_DNA"/>
</dbReference>
<proteinExistence type="predicted"/>
<evidence type="ECO:0000313" key="3">
    <source>
        <dbReference type="EMBL" id="KAK8045939.1"/>
    </source>
</evidence>
<reference evidence="3 4" key="1">
    <citation type="submission" date="2023-01" db="EMBL/GenBank/DDBJ databases">
        <title>Analysis of 21 Apiospora genomes using comparative genomics revels a genus with tremendous synthesis potential of carbohydrate active enzymes and secondary metabolites.</title>
        <authorList>
            <person name="Sorensen T."/>
        </authorList>
    </citation>
    <scope>NUCLEOTIDE SEQUENCE [LARGE SCALE GENOMIC DNA]</scope>
    <source>
        <strain evidence="3 4">CBS 83171</strain>
    </source>
</reference>
<dbReference type="Proteomes" id="UP001446871">
    <property type="component" value="Unassembled WGS sequence"/>
</dbReference>
<name>A0ABR1TH36_9PEZI</name>
<gene>
    <name evidence="3" type="ORF">PG996_014003</name>
</gene>
<sequence>MAKAEPQLSNGLLDDVDMGEVEANKVTWEADWKPATQIRLRVKRAFLGWASVARRLAAPFRPKGAGFNASSRNKDLLRPTAWLDGLRGFAALLVYWHHHELWAHDGAKQSHFLEHGFAYEGNYHFAALPFVRSFFTGGHYAVSVFFVISGYVLSSKPLSLIHERDYVKLGDNVASALFRRWLRLYLPFIATTFVYMSLWHVLGLWIIDTNRQKTWPNEVWNWYAEFKNFSFVFNTGGNPWFSYNFHLWSIPVEFKGSIVVYTSLLAFSRCSKSARLWCETALIFYFMYISDAWYCAMFVSGMLICDLDLLAKKQQLPPVLSRLSSIKKFIFYHLLALSLYLGGVPEANRDMQSLRKMRGWYYLSFLKPQAFFDGKWFYLFWAASLLVASVPRIPWLKAFFEGGFCQYLGRISYSLYLVHGPVLWTLGDRFYTAAGWHQEAQLFHLKHWADKFGLPMAGPLGLEVSFLLPQIVLLPVTIWLAEIVTRAIDEPSVKFAQWLYSKMLPRAPAVKE</sequence>
<evidence type="ECO:0000259" key="2">
    <source>
        <dbReference type="Pfam" id="PF01757"/>
    </source>
</evidence>
<organism evidence="3 4">
    <name type="scientific">Apiospora saccharicola</name>
    <dbReference type="NCBI Taxonomy" id="335842"/>
    <lineage>
        <taxon>Eukaryota</taxon>
        <taxon>Fungi</taxon>
        <taxon>Dikarya</taxon>
        <taxon>Ascomycota</taxon>
        <taxon>Pezizomycotina</taxon>
        <taxon>Sordariomycetes</taxon>
        <taxon>Xylariomycetidae</taxon>
        <taxon>Amphisphaeriales</taxon>
        <taxon>Apiosporaceae</taxon>
        <taxon>Apiospora</taxon>
    </lineage>
</organism>
<keyword evidence="1" id="KW-1133">Transmembrane helix</keyword>
<dbReference type="PANTHER" id="PTHR23028">
    <property type="entry name" value="ACETYLTRANSFERASE"/>
    <property type="match status" value="1"/>
</dbReference>